<sequence length="64" mass="7329">MTSANMRVYPRYVSLTKGAEFTGTSVRTMRRRISDGTITGYRVPGCRSIRVDLNELETLMKPMR</sequence>
<evidence type="ECO:0000313" key="1">
    <source>
        <dbReference type="EMBL" id="GEM39024.1"/>
    </source>
</evidence>
<reference evidence="1 2" key="1">
    <citation type="submission" date="2019-07" db="EMBL/GenBank/DDBJ databases">
        <title>Whole genome shotgun sequence of Nocardia ninae NBRC 108245.</title>
        <authorList>
            <person name="Hosoyama A."/>
            <person name="Uohara A."/>
            <person name="Ohji S."/>
            <person name="Ichikawa N."/>
        </authorList>
    </citation>
    <scope>NUCLEOTIDE SEQUENCE [LARGE SCALE GENOMIC DNA]</scope>
    <source>
        <strain evidence="1 2">NBRC 108245</strain>
    </source>
</reference>
<protein>
    <recommendedName>
        <fullName evidence="3">Helix-turn-helix domain-containing protein</fullName>
    </recommendedName>
</protein>
<comment type="caution">
    <text evidence="1">The sequence shown here is derived from an EMBL/GenBank/DDBJ whole genome shotgun (WGS) entry which is preliminary data.</text>
</comment>
<dbReference type="AlphaFoldDB" id="A0A511MED5"/>
<name>A0A511MED5_9NOCA</name>
<evidence type="ECO:0000313" key="2">
    <source>
        <dbReference type="Proteomes" id="UP000321424"/>
    </source>
</evidence>
<evidence type="ECO:0008006" key="3">
    <source>
        <dbReference type="Google" id="ProtNLM"/>
    </source>
</evidence>
<keyword evidence="2" id="KW-1185">Reference proteome</keyword>
<dbReference type="RefSeq" id="WP_246180925.1">
    <property type="nucleotide sequence ID" value="NZ_BJXA01000021.1"/>
</dbReference>
<gene>
    <name evidence="1" type="ORF">NN4_35430</name>
</gene>
<organism evidence="1 2">
    <name type="scientific">Nocardia ninae NBRC 108245</name>
    <dbReference type="NCBI Taxonomy" id="1210091"/>
    <lineage>
        <taxon>Bacteria</taxon>
        <taxon>Bacillati</taxon>
        <taxon>Actinomycetota</taxon>
        <taxon>Actinomycetes</taxon>
        <taxon>Mycobacteriales</taxon>
        <taxon>Nocardiaceae</taxon>
        <taxon>Nocardia</taxon>
    </lineage>
</organism>
<dbReference type="EMBL" id="BJXA01000021">
    <property type="protein sequence ID" value="GEM39024.1"/>
    <property type="molecule type" value="Genomic_DNA"/>
</dbReference>
<dbReference type="Proteomes" id="UP000321424">
    <property type="component" value="Unassembled WGS sequence"/>
</dbReference>
<accession>A0A511MED5</accession>
<proteinExistence type="predicted"/>